<dbReference type="Proteomes" id="UP000696310">
    <property type="component" value="Unassembled WGS sequence"/>
</dbReference>
<dbReference type="KEGG" id="ppoa:BJK05_19880"/>
<dbReference type="GeneID" id="61410945"/>
<dbReference type="SUPFAM" id="SSF55469">
    <property type="entry name" value="FMN-dependent nitroreductase-like"/>
    <property type="match status" value="1"/>
</dbReference>
<dbReference type="CDD" id="cd02142">
    <property type="entry name" value="McbC_SagB-like_oxidoreductase"/>
    <property type="match status" value="1"/>
</dbReference>
<dbReference type="InterPro" id="IPR020051">
    <property type="entry name" value="SagB-type_dehydrogenase"/>
</dbReference>
<dbReference type="PANTHER" id="PTHR43745:SF2">
    <property type="entry name" value="NITROREDUCTASE MJ1384-RELATED"/>
    <property type="match status" value="1"/>
</dbReference>
<feature type="domain" description="Nitroreductase" evidence="1">
    <location>
        <begin position="79"/>
        <end position="259"/>
    </location>
</feature>
<dbReference type="PANTHER" id="PTHR43745">
    <property type="entry name" value="NITROREDUCTASE MJ1384-RELATED"/>
    <property type="match status" value="1"/>
</dbReference>
<dbReference type="RefSeq" id="WP_095701561.1">
    <property type="nucleotide sequence ID" value="NZ_CABHLY010000010.1"/>
</dbReference>
<protein>
    <submittedName>
        <fullName evidence="2">SagB family peptide dehydrogenase</fullName>
    </submittedName>
</protein>
<proteinExistence type="predicted"/>
<dbReference type="Pfam" id="PF00881">
    <property type="entry name" value="Nitroreductase"/>
    <property type="match status" value="1"/>
</dbReference>
<dbReference type="InterPro" id="IPR000415">
    <property type="entry name" value="Nitroreductase-like"/>
</dbReference>
<dbReference type="InterPro" id="IPR029479">
    <property type="entry name" value="Nitroreductase"/>
</dbReference>
<dbReference type="AlphaFoldDB" id="A0AAW4P0I3"/>
<organism evidence="2 3">
    <name type="scientific">Pectobacterium polaris</name>
    <dbReference type="NCBI Taxonomy" id="2042057"/>
    <lineage>
        <taxon>Bacteria</taxon>
        <taxon>Pseudomonadati</taxon>
        <taxon>Pseudomonadota</taxon>
        <taxon>Gammaproteobacteria</taxon>
        <taxon>Enterobacterales</taxon>
        <taxon>Pectobacteriaceae</taxon>
        <taxon>Pectobacterium</taxon>
    </lineage>
</organism>
<gene>
    <name evidence="2" type="ORF">IM880_12065</name>
</gene>
<reference evidence="2" key="2">
    <citation type="submission" date="2021-01" db="EMBL/GenBank/DDBJ databases">
        <authorList>
            <person name="Vargas Peralta D."/>
        </authorList>
    </citation>
    <scope>NUCLEOTIDE SEQUENCE</scope>
    <source>
        <strain evidence="2">A3</strain>
    </source>
</reference>
<dbReference type="NCBIfam" id="TIGR03605">
    <property type="entry name" value="antibiot_sagB"/>
    <property type="match status" value="1"/>
</dbReference>
<dbReference type="GO" id="GO:0016491">
    <property type="term" value="F:oxidoreductase activity"/>
    <property type="evidence" value="ECO:0007669"/>
    <property type="project" value="InterPro"/>
</dbReference>
<dbReference type="Gene3D" id="3.40.109.10">
    <property type="entry name" value="NADH Oxidase"/>
    <property type="match status" value="1"/>
</dbReference>
<dbReference type="EMBL" id="JAESHX010000057">
    <property type="protein sequence ID" value="MBW5892951.1"/>
    <property type="molecule type" value="Genomic_DNA"/>
</dbReference>
<sequence length="274" mass="30484">MLNSLWKKIALESDSADMAWEQFHESSKTSHYDAALPNEQIVAEMNNLYTSLPYKNFEPILLPETLSPIDTGFSAIIQARQTPAKVNAAPLTLTQLRTILHFAYGETRDNNDNPGVQRSFRTVPSGGALYPLELYFYHSGQIEGLATGIYHYSPVLNALHFIKPGNFHSELAQALVEFQSDLAEQLSVVIFITGMFQRSIFKYRNKGYRFCLLEAGHVAQNINLVATALQLGVINLGGFYDRKIDDLLGLDGLNHSILYMNGLCAGGNDEPDAH</sequence>
<name>A0AAW4P0I3_9GAMM</name>
<evidence type="ECO:0000259" key="1">
    <source>
        <dbReference type="Pfam" id="PF00881"/>
    </source>
</evidence>
<evidence type="ECO:0000313" key="3">
    <source>
        <dbReference type="Proteomes" id="UP000696310"/>
    </source>
</evidence>
<comment type="caution">
    <text evidence="2">The sequence shown here is derived from an EMBL/GenBank/DDBJ whole genome shotgun (WGS) entry which is preliminary data.</text>
</comment>
<accession>A0AAW4P0I3</accession>
<reference evidence="2" key="1">
    <citation type="journal article" date="2021" name="bioRxiv">
        <title>Identification of Pectobacterium species isolated from the soft rot of tetecho (Neobuxbaumia tetetzo), a columnar cactus, and associated metagenomics.</title>
        <authorList>
            <person name="Vargas-Peralta D."/>
            <person name="Narvaez-Barragan D.A."/>
            <person name="de Sandozequi A."/>
            <person name="Romero-Gutierrez M.F."/>
            <person name="Segovia L."/>
            <person name="Martinez-Anaya C."/>
            <person name="Alcaraz L.D."/>
            <person name="de la Torre Almaraz R."/>
        </authorList>
    </citation>
    <scope>NUCLEOTIDE SEQUENCE</scope>
    <source>
        <strain evidence="2">A3</strain>
    </source>
</reference>
<evidence type="ECO:0000313" key="2">
    <source>
        <dbReference type="EMBL" id="MBW5892951.1"/>
    </source>
</evidence>
<dbReference type="InterPro" id="IPR052544">
    <property type="entry name" value="Bacteriocin_Proc_Enz"/>
</dbReference>